<proteinExistence type="predicted"/>
<reference evidence="1" key="1">
    <citation type="submission" date="2014-11" db="EMBL/GenBank/DDBJ databases">
        <authorList>
            <person name="Amaro Gonzalez C."/>
        </authorList>
    </citation>
    <scope>NUCLEOTIDE SEQUENCE</scope>
</reference>
<reference evidence="1" key="2">
    <citation type="journal article" date="2015" name="Fish Shellfish Immunol.">
        <title>Early steps in the European eel (Anguilla anguilla)-Vibrio vulnificus interaction in the gills: Role of the RtxA13 toxin.</title>
        <authorList>
            <person name="Callol A."/>
            <person name="Pajuelo D."/>
            <person name="Ebbesson L."/>
            <person name="Teles M."/>
            <person name="MacKenzie S."/>
            <person name="Amaro C."/>
        </authorList>
    </citation>
    <scope>NUCLEOTIDE SEQUENCE</scope>
</reference>
<dbReference type="AlphaFoldDB" id="A0A0E9TMM2"/>
<organism evidence="1">
    <name type="scientific">Anguilla anguilla</name>
    <name type="common">European freshwater eel</name>
    <name type="synonym">Muraena anguilla</name>
    <dbReference type="NCBI Taxonomy" id="7936"/>
    <lineage>
        <taxon>Eukaryota</taxon>
        <taxon>Metazoa</taxon>
        <taxon>Chordata</taxon>
        <taxon>Craniata</taxon>
        <taxon>Vertebrata</taxon>
        <taxon>Euteleostomi</taxon>
        <taxon>Actinopterygii</taxon>
        <taxon>Neopterygii</taxon>
        <taxon>Teleostei</taxon>
        <taxon>Anguilliformes</taxon>
        <taxon>Anguillidae</taxon>
        <taxon>Anguilla</taxon>
    </lineage>
</organism>
<protein>
    <submittedName>
        <fullName evidence="1">Uncharacterized protein</fullName>
    </submittedName>
</protein>
<name>A0A0E9TMM2_ANGAN</name>
<evidence type="ECO:0000313" key="1">
    <source>
        <dbReference type="EMBL" id="JAH54924.1"/>
    </source>
</evidence>
<accession>A0A0E9TMM2</accession>
<dbReference type="EMBL" id="GBXM01053653">
    <property type="protein sequence ID" value="JAH54924.1"/>
    <property type="molecule type" value="Transcribed_RNA"/>
</dbReference>
<sequence length="33" mass="3616">MTSSRTIEEAARAFGTPLSVALQHWPNKVCVKS</sequence>